<feature type="domain" description="Type III secretion system flagellar brake protein YcgR PilZN" evidence="5">
    <location>
        <begin position="24"/>
        <end position="108"/>
    </location>
</feature>
<keyword evidence="3" id="KW-0975">Bacterial flagellum</keyword>
<proteinExistence type="predicted"/>
<keyword evidence="1" id="KW-0973">c-di-GMP</keyword>
<dbReference type="Pfam" id="PF07238">
    <property type="entry name" value="PilZ"/>
    <property type="match status" value="1"/>
</dbReference>
<evidence type="ECO:0008006" key="8">
    <source>
        <dbReference type="Google" id="ProtNLM"/>
    </source>
</evidence>
<evidence type="ECO:0000256" key="3">
    <source>
        <dbReference type="ARBA" id="ARBA00023143"/>
    </source>
</evidence>
<evidence type="ECO:0000259" key="5">
    <source>
        <dbReference type="Pfam" id="PF12945"/>
    </source>
</evidence>
<keyword evidence="2" id="KW-0547">Nucleotide-binding</keyword>
<dbReference type="Proteomes" id="UP000580856">
    <property type="component" value="Unassembled WGS sequence"/>
</dbReference>
<comment type="caution">
    <text evidence="6">The sequence shown here is derived from an EMBL/GenBank/DDBJ whole genome shotgun (WGS) entry which is preliminary data.</text>
</comment>
<dbReference type="Gene3D" id="2.30.110.10">
    <property type="entry name" value="Electron Transport, Fmn-binding Protein, Chain A"/>
    <property type="match status" value="1"/>
</dbReference>
<keyword evidence="7" id="KW-1185">Reference proteome</keyword>
<protein>
    <recommendedName>
        <fullName evidence="8">Flagellar brake protein</fullName>
    </recommendedName>
</protein>
<dbReference type="Pfam" id="PF12945">
    <property type="entry name" value="PilZNR"/>
    <property type="match status" value="1"/>
</dbReference>
<dbReference type="AlphaFoldDB" id="A0A846QGJ1"/>
<sequence>MTEHATAPTTCQKTLPQSVYNIVPNTQIIMELRGVQNRIKTRYVGQERGRFFLLRMPPQSIQGNLYEHLYPGNAVVIRYILAGNIWGFATRVQGHIAHPHPLLFLDFPRQVESYNLRKEKRVECSFPVTCLIGGTDADAIMLDLSVLGCRITLPCTGSDPELGTQIGIDCSVFLANGPKRIVGTIRRISRVGANLELGIGFHEPAPEVTNKIRSYVDMVYGLLAN</sequence>
<gene>
    <name evidence="6" type="ORF">GGQ74_000991</name>
</gene>
<dbReference type="RefSeq" id="WP_167940414.1">
    <property type="nucleotide sequence ID" value="NZ_JAATJA010000001.1"/>
</dbReference>
<evidence type="ECO:0000256" key="1">
    <source>
        <dbReference type="ARBA" id="ARBA00022636"/>
    </source>
</evidence>
<reference evidence="6 7" key="1">
    <citation type="submission" date="2020-03" db="EMBL/GenBank/DDBJ databases">
        <title>Genomic Encyclopedia of Type Strains, Phase IV (KMG-IV): sequencing the most valuable type-strain genomes for metagenomic binning, comparative biology and taxonomic classification.</title>
        <authorList>
            <person name="Goeker M."/>
        </authorList>
    </citation>
    <scope>NUCLEOTIDE SEQUENCE [LARGE SCALE GENOMIC DNA]</scope>
    <source>
        <strain evidence="6 7">DSM 24233</strain>
    </source>
</reference>
<dbReference type="Gene3D" id="2.40.10.220">
    <property type="entry name" value="predicted glycosyltransferase like domains"/>
    <property type="match status" value="1"/>
</dbReference>
<feature type="domain" description="PilZ" evidence="4">
    <location>
        <begin position="116"/>
        <end position="216"/>
    </location>
</feature>
<organism evidence="6 7">
    <name type="scientific">Desulfobaculum xiamenense</name>
    <dbReference type="NCBI Taxonomy" id="995050"/>
    <lineage>
        <taxon>Bacteria</taxon>
        <taxon>Pseudomonadati</taxon>
        <taxon>Thermodesulfobacteriota</taxon>
        <taxon>Desulfovibrionia</taxon>
        <taxon>Desulfovibrionales</taxon>
        <taxon>Desulfovibrionaceae</taxon>
        <taxon>Desulfobaculum</taxon>
    </lineage>
</organism>
<dbReference type="GO" id="GO:0035438">
    <property type="term" value="F:cyclic-di-GMP binding"/>
    <property type="evidence" value="ECO:0007669"/>
    <property type="project" value="InterPro"/>
</dbReference>
<dbReference type="SUPFAM" id="SSF141371">
    <property type="entry name" value="PilZ domain-like"/>
    <property type="match status" value="2"/>
</dbReference>
<dbReference type="EMBL" id="JAATJA010000001">
    <property type="protein sequence ID" value="NJB67351.1"/>
    <property type="molecule type" value="Genomic_DNA"/>
</dbReference>
<dbReference type="InterPro" id="IPR009926">
    <property type="entry name" value="T3SS_YcgR_PilZN"/>
</dbReference>
<evidence type="ECO:0000256" key="2">
    <source>
        <dbReference type="ARBA" id="ARBA00022741"/>
    </source>
</evidence>
<dbReference type="InterPro" id="IPR009875">
    <property type="entry name" value="PilZ_domain"/>
</dbReference>
<evidence type="ECO:0000259" key="4">
    <source>
        <dbReference type="Pfam" id="PF07238"/>
    </source>
</evidence>
<dbReference type="InterPro" id="IPR012349">
    <property type="entry name" value="Split_barrel_FMN-bd"/>
</dbReference>
<name>A0A846QGJ1_9BACT</name>
<evidence type="ECO:0000313" key="7">
    <source>
        <dbReference type="Proteomes" id="UP000580856"/>
    </source>
</evidence>
<accession>A0A846QGJ1</accession>
<evidence type="ECO:0000313" key="6">
    <source>
        <dbReference type="EMBL" id="NJB67351.1"/>
    </source>
</evidence>